<dbReference type="OrthoDB" id="1375129at2"/>
<gene>
    <name evidence="1" type="ORF">EPI11_18265</name>
</gene>
<dbReference type="PROSITE" id="PS51257">
    <property type="entry name" value="PROKAR_LIPOPROTEIN"/>
    <property type="match status" value="1"/>
</dbReference>
<evidence type="ECO:0000313" key="1">
    <source>
        <dbReference type="EMBL" id="RWW91715.1"/>
    </source>
</evidence>
<keyword evidence="2" id="KW-1185">Reference proteome</keyword>
<organism evidence="1 2">
    <name type="scientific">Flavobacterium cerinum</name>
    <dbReference type="NCBI Taxonomy" id="2502784"/>
    <lineage>
        <taxon>Bacteria</taxon>
        <taxon>Pseudomonadati</taxon>
        <taxon>Bacteroidota</taxon>
        <taxon>Flavobacteriia</taxon>
        <taxon>Flavobacteriales</taxon>
        <taxon>Flavobacteriaceae</taxon>
        <taxon>Flavobacterium</taxon>
    </lineage>
</organism>
<dbReference type="Proteomes" id="UP000287527">
    <property type="component" value="Unassembled WGS sequence"/>
</dbReference>
<reference evidence="1 2" key="1">
    <citation type="submission" date="2019-01" db="EMBL/GenBank/DDBJ databases">
        <title>Flavobacterium sp. nov.,isolated from freshwater.</title>
        <authorList>
            <person name="Zhang R."/>
            <person name="Du Z.-J."/>
        </authorList>
    </citation>
    <scope>NUCLEOTIDE SEQUENCE [LARGE SCALE GENOMIC DNA]</scope>
    <source>
        <strain evidence="1 2">1E403</strain>
    </source>
</reference>
<proteinExistence type="predicted"/>
<accession>A0A3S4SSY9</accession>
<dbReference type="RefSeq" id="WP_128391434.1">
    <property type="nucleotide sequence ID" value="NZ_SBII01000018.1"/>
</dbReference>
<dbReference type="EMBL" id="SBII01000018">
    <property type="protein sequence ID" value="RWW91715.1"/>
    <property type="molecule type" value="Genomic_DNA"/>
</dbReference>
<sequence length="257" mass="28658">MKNIFKTMFPVLIFAAFFLGCSNEDLKPIYGEQVAGKVVIRGYSTLKDSVQIVSNGKILKIGEKNTFIGKIIKDYEFVYYDNKEKNIDIINKATGEILHSYNFTASSPNDTLSFYVKDGIWLDDVLSFKPGVLSGTGVTGYKFIFPTMNRYSNSGYDGPIDGIIKKLNGEILGVAENITKDSFSNFVEFAFAPPPIFTVQLVKHGTTDSYIAGQQVVVQMVMQNNKSRMIVLDEKVNENGTFSGVEGIINLTDYFDF</sequence>
<name>A0A3S4SSY9_9FLAO</name>
<comment type="caution">
    <text evidence="1">The sequence shown here is derived from an EMBL/GenBank/DDBJ whole genome shotgun (WGS) entry which is preliminary data.</text>
</comment>
<evidence type="ECO:0008006" key="3">
    <source>
        <dbReference type="Google" id="ProtNLM"/>
    </source>
</evidence>
<evidence type="ECO:0000313" key="2">
    <source>
        <dbReference type="Proteomes" id="UP000287527"/>
    </source>
</evidence>
<dbReference type="AlphaFoldDB" id="A0A3S4SSY9"/>
<protein>
    <recommendedName>
        <fullName evidence="3">Lipoprotein</fullName>
    </recommendedName>
</protein>